<accession>A0A316HC94</accession>
<dbReference type="Proteomes" id="UP000245678">
    <property type="component" value="Unassembled WGS sequence"/>
</dbReference>
<evidence type="ECO:0000259" key="2">
    <source>
        <dbReference type="PROSITE" id="PS50110"/>
    </source>
</evidence>
<comment type="caution">
    <text evidence="3">The sequence shown here is derived from an EMBL/GenBank/DDBJ whole genome shotgun (WGS) entry which is preliminary data.</text>
</comment>
<dbReference type="PANTHER" id="PTHR44520:SF2">
    <property type="entry name" value="RESPONSE REGULATOR RCP1"/>
    <property type="match status" value="1"/>
</dbReference>
<evidence type="ECO:0000313" key="4">
    <source>
        <dbReference type="Proteomes" id="UP000245678"/>
    </source>
</evidence>
<dbReference type="InterPro" id="IPR052893">
    <property type="entry name" value="TCS_response_regulator"/>
</dbReference>
<dbReference type="Gene3D" id="3.40.50.2300">
    <property type="match status" value="1"/>
</dbReference>
<keyword evidence="1" id="KW-0597">Phosphoprotein</keyword>
<feature type="modified residue" description="4-aspartylphosphate" evidence="1">
    <location>
        <position position="66"/>
    </location>
</feature>
<organism evidence="3 4">
    <name type="scientific">Mucilaginibacter oryzae</name>
    <dbReference type="NCBI Taxonomy" id="468058"/>
    <lineage>
        <taxon>Bacteria</taxon>
        <taxon>Pseudomonadati</taxon>
        <taxon>Bacteroidota</taxon>
        <taxon>Sphingobacteriia</taxon>
        <taxon>Sphingobacteriales</taxon>
        <taxon>Sphingobacteriaceae</taxon>
        <taxon>Mucilaginibacter</taxon>
    </lineage>
</organism>
<dbReference type="AlphaFoldDB" id="A0A316HC94"/>
<dbReference type="PANTHER" id="PTHR44520">
    <property type="entry name" value="RESPONSE REGULATOR RCP1-RELATED"/>
    <property type="match status" value="1"/>
</dbReference>
<protein>
    <submittedName>
        <fullName evidence="3">CheY-like chemotaxis protein</fullName>
    </submittedName>
</protein>
<dbReference type="InterPro" id="IPR011006">
    <property type="entry name" value="CheY-like_superfamily"/>
</dbReference>
<sequence length="162" mass="18830">MNSQTYIIVVDDNPDDRDLVKRALPKRHTSKLREFDSEGDFRERFLDEISEEYLTEHNFPHLLFLDLRLEHNKSGIEILKEIRSNQYLKSIPVIMISSSDKDDDVMDAFLNGANLYVVKGEDDKVFTRTIKEILRSINRAGKMPSDVPGNLILEKYSNNENI</sequence>
<dbReference type="RefSeq" id="WP_109610592.1">
    <property type="nucleotide sequence ID" value="NZ_QGHA01000017.1"/>
</dbReference>
<dbReference type="GO" id="GO:0000160">
    <property type="term" value="P:phosphorelay signal transduction system"/>
    <property type="evidence" value="ECO:0007669"/>
    <property type="project" value="InterPro"/>
</dbReference>
<dbReference type="Pfam" id="PF00072">
    <property type="entry name" value="Response_reg"/>
    <property type="match status" value="1"/>
</dbReference>
<evidence type="ECO:0000256" key="1">
    <source>
        <dbReference type="PROSITE-ProRule" id="PRU00169"/>
    </source>
</evidence>
<keyword evidence="4" id="KW-1185">Reference proteome</keyword>
<feature type="domain" description="Response regulatory" evidence="2">
    <location>
        <begin position="6"/>
        <end position="134"/>
    </location>
</feature>
<reference evidence="3 4" key="1">
    <citation type="submission" date="2018-05" db="EMBL/GenBank/DDBJ databases">
        <title>Genomic Encyclopedia of Archaeal and Bacterial Type Strains, Phase II (KMG-II): from individual species to whole genera.</title>
        <authorList>
            <person name="Goeker M."/>
        </authorList>
    </citation>
    <scope>NUCLEOTIDE SEQUENCE [LARGE SCALE GENOMIC DNA]</scope>
    <source>
        <strain evidence="3 4">DSM 19975</strain>
    </source>
</reference>
<dbReference type="EMBL" id="QGHA01000017">
    <property type="protein sequence ID" value="PWK68307.1"/>
    <property type="molecule type" value="Genomic_DNA"/>
</dbReference>
<dbReference type="SMART" id="SM00448">
    <property type="entry name" value="REC"/>
    <property type="match status" value="1"/>
</dbReference>
<name>A0A316HC94_9SPHI</name>
<gene>
    <name evidence="3" type="ORF">LX99_04832</name>
</gene>
<evidence type="ECO:0000313" key="3">
    <source>
        <dbReference type="EMBL" id="PWK68307.1"/>
    </source>
</evidence>
<dbReference type="PROSITE" id="PS50110">
    <property type="entry name" value="RESPONSE_REGULATORY"/>
    <property type="match status" value="1"/>
</dbReference>
<proteinExistence type="predicted"/>
<dbReference type="InterPro" id="IPR001789">
    <property type="entry name" value="Sig_transdc_resp-reg_receiver"/>
</dbReference>
<dbReference type="SUPFAM" id="SSF52172">
    <property type="entry name" value="CheY-like"/>
    <property type="match status" value="1"/>
</dbReference>